<gene>
    <name evidence="3" type="ORF">LITE_LOCUS15869</name>
</gene>
<protein>
    <recommendedName>
        <fullName evidence="2">F-box domain-containing protein</fullName>
    </recommendedName>
</protein>
<reference evidence="3" key="1">
    <citation type="submission" date="2022-08" db="EMBL/GenBank/DDBJ databases">
        <authorList>
            <person name="Gutierrez-Valencia J."/>
        </authorList>
    </citation>
    <scope>NUCLEOTIDE SEQUENCE</scope>
</reference>
<dbReference type="Pfam" id="PF00646">
    <property type="entry name" value="F-box"/>
    <property type="match status" value="1"/>
</dbReference>
<evidence type="ECO:0000313" key="3">
    <source>
        <dbReference type="EMBL" id="CAI0413298.1"/>
    </source>
</evidence>
<proteinExistence type="predicted"/>
<dbReference type="PANTHER" id="PTHR35546">
    <property type="entry name" value="F-BOX PROTEIN INTERACTION DOMAIN PROTEIN-RELATED"/>
    <property type="match status" value="1"/>
</dbReference>
<dbReference type="CDD" id="cd22157">
    <property type="entry name" value="F-box_AtFBW1-like"/>
    <property type="match status" value="1"/>
</dbReference>
<evidence type="ECO:0000259" key="2">
    <source>
        <dbReference type="PROSITE" id="PS50181"/>
    </source>
</evidence>
<feature type="region of interest" description="Disordered" evidence="1">
    <location>
        <begin position="443"/>
        <end position="475"/>
    </location>
</feature>
<organism evidence="3 4">
    <name type="scientific">Linum tenue</name>
    <dbReference type="NCBI Taxonomy" id="586396"/>
    <lineage>
        <taxon>Eukaryota</taxon>
        <taxon>Viridiplantae</taxon>
        <taxon>Streptophyta</taxon>
        <taxon>Embryophyta</taxon>
        <taxon>Tracheophyta</taxon>
        <taxon>Spermatophyta</taxon>
        <taxon>Magnoliopsida</taxon>
        <taxon>eudicotyledons</taxon>
        <taxon>Gunneridae</taxon>
        <taxon>Pentapetalae</taxon>
        <taxon>rosids</taxon>
        <taxon>fabids</taxon>
        <taxon>Malpighiales</taxon>
        <taxon>Linaceae</taxon>
        <taxon>Linum</taxon>
    </lineage>
</organism>
<dbReference type="InterPro" id="IPR055290">
    <property type="entry name" value="At3g26010-like"/>
</dbReference>
<dbReference type="Gene3D" id="1.20.1280.50">
    <property type="match status" value="1"/>
</dbReference>
<feature type="region of interest" description="Disordered" evidence="1">
    <location>
        <begin position="1"/>
        <end position="21"/>
    </location>
</feature>
<dbReference type="SMART" id="SM00256">
    <property type="entry name" value="FBOX"/>
    <property type="match status" value="1"/>
</dbReference>
<dbReference type="EMBL" id="CAMGYJ010000005">
    <property type="protein sequence ID" value="CAI0413298.1"/>
    <property type="molecule type" value="Genomic_DNA"/>
</dbReference>
<dbReference type="AlphaFoldDB" id="A0AAV0JUQ1"/>
<dbReference type="Pfam" id="PF24750">
    <property type="entry name" value="b-prop_At3g26010-like"/>
    <property type="match status" value="1"/>
</dbReference>
<dbReference type="PROSITE" id="PS50181">
    <property type="entry name" value="FBOX"/>
    <property type="match status" value="1"/>
</dbReference>
<dbReference type="InterPro" id="IPR001810">
    <property type="entry name" value="F-box_dom"/>
</dbReference>
<evidence type="ECO:0000256" key="1">
    <source>
        <dbReference type="SAM" id="MobiDB-lite"/>
    </source>
</evidence>
<accession>A0AAV0JUQ1</accession>
<dbReference type="SUPFAM" id="SSF81383">
    <property type="entry name" value="F-box domain"/>
    <property type="match status" value="1"/>
</dbReference>
<dbReference type="PANTHER" id="PTHR35546:SF128">
    <property type="entry name" value="F-BOX ASSOCIATED DOMAIN-CONTAINING PROTEIN"/>
    <property type="match status" value="1"/>
</dbReference>
<feature type="domain" description="F-box" evidence="2">
    <location>
        <begin position="19"/>
        <end position="70"/>
    </location>
</feature>
<dbReference type="InterPro" id="IPR056592">
    <property type="entry name" value="Beta-prop_At3g26010-like"/>
</dbReference>
<dbReference type="InterPro" id="IPR036047">
    <property type="entry name" value="F-box-like_dom_sf"/>
</dbReference>
<dbReference type="Proteomes" id="UP001154282">
    <property type="component" value="Unassembled WGS sequence"/>
</dbReference>
<comment type="caution">
    <text evidence="3">The sequence shown here is derived from an EMBL/GenBank/DDBJ whole genome shotgun (WGS) entry which is preliminary data.</text>
</comment>
<feature type="compositionally biased region" description="Basic residues" evidence="1">
    <location>
        <begin position="1"/>
        <end position="14"/>
    </location>
</feature>
<keyword evidence="4" id="KW-1185">Reference proteome</keyword>
<sequence>MARRHPTAARRPPKKSQLPSHINNLDDDLILEILTRLPNPRSVFRCRSVCKRWNSLISAPPFRPEFLRRIATRGGEDEFPLVFPQSQPETLDFLPIPADYRHQFRVLASCDDLILCGLATHDVAVGNLFYVGNPFTNQWVILPLAPYTGRTEPLHSDDRIMVGFVCQPCYSYCDFKDQVLIDSQFKFRVVLLYKTGGDYRCEVFCSELGRWVDRVDNFEVGYEHYVTPGYHITLPCFNGKLYWKCEDSRELVGYDPFDINGEPETIDYYSEFYSRSPQLVSLLDIGVSQGALHLIVLEDAAEDDFSIDGLSVWSLDDRKAWQLENRVSLKSIWARFEFPKKTSRRGLMNGLEVKGILGIHPSKPEIVYLAYGNFGACYAVSCNLKSEELELCGGLPVESTFRWNVFQPEVRFWPTPIPVPTYDRVGFFSDEDGTTDSVVAHSSLVEPSHSKSRKRKRAAAALSSVQPKRRCGSSGKKRLVLCQYSTN</sequence>
<evidence type="ECO:0000313" key="4">
    <source>
        <dbReference type="Proteomes" id="UP001154282"/>
    </source>
</evidence>
<name>A0AAV0JUQ1_9ROSI</name>